<evidence type="ECO:0000256" key="8">
    <source>
        <dbReference type="SAM" id="MobiDB-lite"/>
    </source>
</evidence>
<evidence type="ECO:0000256" key="5">
    <source>
        <dbReference type="ARBA" id="ARBA00023175"/>
    </source>
</evidence>
<evidence type="ECO:0000256" key="6">
    <source>
        <dbReference type="PROSITE-ProRule" id="PRU00283"/>
    </source>
</evidence>
<keyword evidence="1 7" id="KW-0493">Microtubule</keyword>
<keyword evidence="2 6" id="KW-0547">Nucleotide-binding</keyword>
<dbReference type="Gene3D" id="3.40.850.10">
    <property type="entry name" value="Kinesin motor domain"/>
    <property type="match status" value="2"/>
</dbReference>
<dbReference type="InterPro" id="IPR001752">
    <property type="entry name" value="Kinesin_motor_dom"/>
</dbReference>
<dbReference type="GO" id="GO:0003777">
    <property type="term" value="F:microtubule motor activity"/>
    <property type="evidence" value="ECO:0007669"/>
    <property type="project" value="InterPro"/>
</dbReference>
<dbReference type="InterPro" id="IPR036961">
    <property type="entry name" value="Kinesin_motor_dom_sf"/>
</dbReference>
<reference evidence="10 11" key="1">
    <citation type="journal article" date="2017" name="Int. J. Parasitol.">
        <title>The genome of the protozoan parasite Cystoisospora suis and a reverse vaccinology approach to identify vaccine candidates.</title>
        <authorList>
            <person name="Palmieri N."/>
            <person name="Shrestha A."/>
            <person name="Ruttkowski B."/>
            <person name="Beck T."/>
            <person name="Vogl C."/>
            <person name="Tomley F."/>
            <person name="Blake D.P."/>
            <person name="Joachim A."/>
        </authorList>
    </citation>
    <scope>NUCLEOTIDE SEQUENCE [LARGE SCALE GENOMIC DNA]</scope>
    <source>
        <strain evidence="10 11">Wien I</strain>
    </source>
</reference>
<evidence type="ECO:0000313" key="11">
    <source>
        <dbReference type="Proteomes" id="UP000221165"/>
    </source>
</evidence>
<dbReference type="AlphaFoldDB" id="A0A2C6L7V1"/>
<evidence type="ECO:0000256" key="1">
    <source>
        <dbReference type="ARBA" id="ARBA00022701"/>
    </source>
</evidence>
<keyword evidence="11" id="KW-1185">Reference proteome</keyword>
<feature type="binding site" evidence="6">
    <location>
        <begin position="141"/>
        <end position="148"/>
    </location>
    <ligand>
        <name>ATP</name>
        <dbReference type="ChEBI" id="CHEBI:30616"/>
    </ligand>
</feature>
<evidence type="ECO:0000259" key="9">
    <source>
        <dbReference type="PROSITE" id="PS50067"/>
    </source>
</evidence>
<proteinExistence type="inferred from homology"/>
<dbReference type="VEuPathDB" id="ToxoDB:CSUI_002743"/>
<keyword evidence="5 6" id="KW-0505">Motor protein</keyword>
<evidence type="ECO:0000256" key="3">
    <source>
        <dbReference type="ARBA" id="ARBA00022840"/>
    </source>
</evidence>
<dbReference type="EMBL" id="MIGC01001147">
    <property type="protein sequence ID" value="PHJ23404.1"/>
    <property type="molecule type" value="Genomic_DNA"/>
</dbReference>
<keyword evidence="4" id="KW-0175">Coiled coil</keyword>
<dbReference type="PROSITE" id="PS50067">
    <property type="entry name" value="KINESIN_MOTOR_2"/>
    <property type="match status" value="1"/>
</dbReference>
<accession>A0A2C6L7V1</accession>
<keyword evidence="3 6" id="KW-0067">ATP-binding</keyword>
<name>A0A2C6L7V1_9APIC</name>
<dbReference type="SUPFAM" id="SSF52540">
    <property type="entry name" value="P-loop containing nucleoside triphosphate hydrolases"/>
    <property type="match status" value="1"/>
</dbReference>
<organism evidence="10 11">
    <name type="scientific">Cystoisospora suis</name>
    <dbReference type="NCBI Taxonomy" id="483139"/>
    <lineage>
        <taxon>Eukaryota</taxon>
        <taxon>Sar</taxon>
        <taxon>Alveolata</taxon>
        <taxon>Apicomplexa</taxon>
        <taxon>Conoidasida</taxon>
        <taxon>Coccidia</taxon>
        <taxon>Eucoccidiorida</taxon>
        <taxon>Eimeriorina</taxon>
        <taxon>Sarcocystidae</taxon>
        <taxon>Cystoisospora</taxon>
    </lineage>
</organism>
<dbReference type="InterPro" id="IPR027640">
    <property type="entry name" value="Kinesin-like_fam"/>
</dbReference>
<dbReference type="GO" id="GO:0005524">
    <property type="term" value="F:ATP binding"/>
    <property type="evidence" value="ECO:0007669"/>
    <property type="project" value="UniProtKB-UniRule"/>
</dbReference>
<dbReference type="PRINTS" id="PR00380">
    <property type="entry name" value="KINESINHEAVY"/>
</dbReference>
<dbReference type="InterPro" id="IPR019821">
    <property type="entry name" value="Kinesin_motor_CS"/>
</dbReference>
<dbReference type="SMART" id="SM00129">
    <property type="entry name" value="KISc"/>
    <property type="match status" value="1"/>
</dbReference>
<dbReference type="Pfam" id="PF00225">
    <property type="entry name" value="Kinesin"/>
    <property type="match status" value="1"/>
</dbReference>
<dbReference type="OrthoDB" id="21525at2759"/>
<evidence type="ECO:0000313" key="10">
    <source>
        <dbReference type="EMBL" id="PHJ23404.1"/>
    </source>
</evidence>
<dbReference type="PROSITE" id="PS00411">
    <property type="entry name" value="KINESIN_MOTOR_1"/>
    <property type="match status" value="1"/>
</dbReference>
<dbReference type="PANTHER" id="PTHR47968:SF36">
    <property type="entry name" value="KINESIN HEAVY CHAIN ISOFORM X1"/>
    <property type="match status" value="1"/>
</dbReference>
<dbReference type="GO" id="GO:0007018">
    <property type="term" value="P:microtubule-based movement"/>
    <property type="evidence" value="ECO:0007669"/>
    <property type="project" value="InterPro"/>
</dbReference>
<feature type="region of interest" description="Disordered" evidence="8">
    <location>
        <begin position="180"/>
        <end position="201"/>
    </location>
</feature>
<dbReference type="GO" id="GO:0008017">
    <property type="term" value="F:microtubule binding"/>
    <property type="evidence" value="ECO:0007669"/>
    <property type="project" value="InterPro"/>
</dbReference>
<protein>
    <recommendedName>
        <fullName evidence="7">Kinesin-like protein</fullName>
    </recommendedName>
</protein>
<feature type="domain" description="Kinesin motor" evidence="9">
    <location>
        <begin position="131"/>
        <end position="335"/>
    </location>
</feature>
<gene>
    <name evidence="10" type="ORF">CSUI_002743</name>
</gene>
<dbReference type="Proteomes" id="UP000221165">
    <property type="component" value="Unassembled WGS sequence"/>
</dbReference>
<sequence length="421" mass="46261">REDGHLHGWEVSPDSTRIYPVADCELRCDVGGRSVAKSAYISRSSYRFDRCFDDRAFGHDVIVPVPVTTADVFEWVAKPLIDPLLKGKVSDQSVRSQSKKEPLAFCNASGLPGPQRCSESQGVSRFCAATAGVNGSVLTYGQTGSGKTHSVFGTDKDAGLIELAAREIFSQIRFQKKGSSRSHTIPGVAKGTPGNTAQGRPERPATIFTVKVSYLEIYMERVHDLLQAGSDSDSRLPRNLPVKEDPCKGFYVQGLREQQVGTVADVMHLLQQAEQRRRFAKTDFNAMSSRSHVIFSIIVESLTPTGAHLTKAKNEAAGIRKIARLSLVDLAGSERLAFSRAHYSSVRSACQPDKHARSTLGGNAKVALLVTLHPSHRYADLTHNSLKFAQRVGCLRVNAHANYYTTREQSVILRQKEIIQQ</sequence>
<comment type="caution">
    <text evidence="10">The sequence shown here is derived from an EMBL/GenBank/DDBJ whole genome shotgun (WGS) entry which is preliminary data.</text>
</comment>
<feature type="non-terminal residue" evidence="10">
    <location>
        <position position="1"/>
    </location>
</feature>
<comment type="similarity">
    <text evidence="6 7">Belongs to the TRAFAC class myosin-kinesin ATPase superfamily. Kinesin family.</text>
</comment>
<dbReference type="GO" id="GO:0005874">
    <property type="term" value="C:microtubule"/>
    <property type="evidence" value="ECO:0007669"/>
    <property type="project" value="UniProtKB-KW"/>
</dbReference>
<dbReference type="GeneID" id="94426153"/>
<dbReference type="RefSeq" id="XP_067925080.1">
    <property type="nucleotide sequence ID" value="XM_068062942.1"/>
</dbReference>
<evidence type="ECO:0000256" key="7">
    <source>
        <dbReference type="RuleBase" id="RU000394"/>
    </source>
</evidence>
<dbReference type="InterPro" id="IPR027417">
    <property type="entry name" value="P-loop_NTPase"/>
</dbReference>
<dbReference type="PANTHER" id="PTHR47968">
    <property type="entry name" value="CENTROMERE PROTEIN E"/>
    <property type="match status" value="1"/>
</dbReference>
<evidence type="ECO:0000256" key="4">
    <source>
        <dbReference type="ARBA" id="ARBA00023054"/>
    </source>
</evidence>
<evidence type="ECO:0000256" key="2">
    <source>
        <dbReference type="ARBA" id="ARBA00022741"/>
    </source>
</evidence>